<feature type="region of interest" description="Disordered" evidence="1">
    <location>
        <begin position="76"/>
        <end position="95"/>
    </location>
</feature>
<name>A0A1I5SID8_9PSEU</name>
<reference evidence="3" key="1">
    <citation type="submission" date="2016-10" db="EMBL/GenBank/DDBJ databases">
        <authorList>
            <person name="Varghese N."/>
            <person name="Submissions S."/>
        </authorList>
    </citation>
    <scope>NUCLEOTIDE SEQUENCE [LARGE SCALE GENOMIC DNA]</scope>
    <source>
        <strain evidence="3">DSM 44637</strain>
    </source>
</reference>
<dbReference type="AlphaFoldDB" id="A0A1I5SID8"/>
<proteinExistence type="predicted"/>
<evidence type="ECO:0000313" key="3">
    <source>
        <dbReference type="Proteomes" id="UP000199137"/>
    </source>
</evidence>
<accession>A0A1I5SID8</accession>
<sequence>MPPRVKADPKYLPSWMRGMADNPDDRSAKAYATLGLAGVQSDLVQHGLRTLQELPYFPQRVVRQCTALNAHLPDPDGEAVQSFSTPQHPVSRSEGARINEVIRKSCA</sequence>
<gene>
    <name evidence="2" type="ORF">SAMN05421854_106331</name>
</gene>
<protein>
    <submittedName>
        <fullName evidence="2">Uncharacterized protein</fullName>
    </submittedName>
</protein>
<evidence type="ECO:0000313" key="2">
    <source>
        <dbReference type="EMBL" id="SFP70479.1"/>
    </source>
</evidence>
<evidence type="ECO:0000256" key="1">
    <source>
        <dbReference type="SAM" id="MobiDB-lite"/>
    </source>
</evidence>
<feature type="compositionally biased region" description="Polar residues" evidence="1">
    <location>
        <begin position="81"/>
        <end position="90"/>
    </location>
</feature>
<organism evidence="2 3">
    <name type="scientific">Amycolatopsis rubida</name>
    <dbReference type="NCBI Taxonomy" id="112413"/>
    <lineage>
        <taxon>Bacteria</taxon>
        <taxon>Bacillati</taxon>
        <taxon>Actinomycetota</taxon>
        <taxon>Actinomycetes</taxon>
        <taxon>Pseudonocardiales</taxon>
        <taxon>Pseudonocardiaceae</taxon>
        <taxon>Amycolatopsis</taxon>
    </lineage>
</organism>
<dbReference type="EMBL" id="FOWC01000006">
    <property type="protein sequence ID" value="SFP70479.1"/>
    <property type="molecule type" value="Genomic_DNA"/>
</dbReference>
<dbReference type="Proteomes" id="UP000199137">
    <property type="component" value="Unassembled WGS sequence"/>
</dbReference>